<protein>
    <submittedName>
        <fullName evidence="1">Uncharacterized protein</fullName>
    </submittedName>
</protein>
<dbReference type="EMBL" id="CM042012">
    <property type="protein sequence ID" value="KAI3752050.1"/>
    <property type="molecule type" value="Genomic_DNA"/>
</dbReference>
<sequence>MKRDEIEIEIGICFCGSRLLPDRERGLKQTITPVKMSYQVIKVCSPKFLCIWVSEHYSSKHPLMKTQVCFIATDFASRGSVP</sequence>
<name>A0ACB9E059_CICIN</name>
<accession>A0ACB9E059</accession>
<organism evidence="1 2">
    <name type="scientific">Cichorium intybus</name>
    <name type="common">Chicory</name>
    <dbReference type="NCBI Taxonomy" id="13427"/>
    <lineage>
        <taxon>Eukaryota</taxon>
        <taxon>Viridiplantae</taxon>
        <taxon>Streptophyta</taxon>
        <taxon>Embryophyta</taxon>
        <taxon>Tracheophyta</taxon>
        <taxon>Spermatophyta</taxon>
        <taxon>Magnoliopsida</taxon>
        <taxon>eudicotyledons</taxon>
        <taxon>Gunneridae</taxon>
        <taxon>Pentapetalae</taxon>
        <taxon>asterids</taxon>
        <taxon>campanulids</taxon>
        <taxon>Asterales</taxon>
        <taxon>Asteraceae</taxon>
        <taxon>Cichorioideae</taxon>
        <taxon>Cichorieae</taxon>
        <taxon>Cichoriinae</taxon>
        <taxon>Cichorium</taxon>
    </lineage>
</organism>
<evidence type="ECO:0000313" key="2">
    <source>
        <dbReference type="Proteomes" id="UP001055811"/>
    </source>
</evidence>
<keyword evidence="2" id="KW-1185">Reference proteome</keyword>
<dbReference type="Proteomes" id="UP001055811">
    <property type="component" value="Linkage Group LG04"/>
</dbReference>
<reference evidence="1 2" key="2">
    <citation type="journal article" date="2022" name="Mol. Ecol. Resour.">
        <title>The genomes of chicory, endive, great burdock and yacon provide insights into Asteraceae paleo-polyploidization history and plant inulin production.</title>
        <authorList>
            <person name="Fan W."/>
            <person name="Wang S."/>
            <person name="Wang H."/>
            <person name="Wang A."/>
            <person name="Jiang F."/>
            <person name="Liu H."/>
            <person name="Zhao H."/>
            <person name="Xu D."/>
            <person name="Zhang Y."/>
        </authorList>
    </citation>
    <scope>NUCLEOTIDE SEQUENCE [LARGE SCALE GENOMIC DNA]</scope>
    <source>
        <strain evidence="2">cv. Punajuju</strain>
        <tissue evidence="1">Leaves</tissue>
    </source>
</reference>
<comment type="caution">
    <text evidence="1">The sequence shown here is derived from an EMBL/GenBank/DDBJ whole genome shotgun (WGS) entry which is preliminary data.</text>
</comment>
<reference evidence="2" key="1">
    <citation type="journal article" date="2022" name="Mol. Ecol. Resour.">
        <title>The genomes of chicory, endive, great burdock and yacon provide insights into Asteraceae palaeo-polyploidization history and plant inulin production.</title>
        <authorList>
            <person name="Fan W."/>
            <person name="Wang S."/>
            <person name="Wang H."/>
            <person name="Wang A."/>
            <person name="Jiang F."/>
            <person name="Liu H."/>
            <person name="Zhao H."/>
            <person name="Xu D."/>
            <person name="Zhang Y."/>
        </authorList>
    </citation>
    <scope>NUCLEOTIDE SEQUENCE [LARGE SCALE GENOMIC DNA]</scope>
    <source>
        <strain evidence="2">cv. Punajuju</strain>
    </source>
</reference>
<evidence type="ECO:0000313" key="1">
    <source>
        <dbReference type="EMBL" id="KAI3752050.1"/>
    </source>
</evidence>
<gene>
    <name evidence="1" type="ORF">L2E82_23171</name>
</gene>
<proteinExistence type="predicted"/>